<name>A0A255XL81_9PROT</name>
<sequence length="411" mass="44904">MREIDREISDYAAGIFLRHFRSGGLLGAESPSLDLVRDIDLLRAHWAISAPVREFLQYLLAHRHDAQALLQFQRRTDDAVARGRIDARASVIARRVAGHPSLTVSEEPVRSFNTGPNQVVAWVVQMAATYAEQLFAMPPKISAYTGLIETAMKEISAVKRLDALREPLKHVIMGRRPGPNVLRDAARSRRLIYRYAIAAYMALTGIEAGNEAALASVLHSTLLGPLEVWRRFELAVASGIGEALSLELALPLRLSVLDASPGQPVLRCGRLSLFWQSGGGLYMPPAPEPSEMRLAAVLAAYGMASAADRPDLVLVDNQAERVVAIIEVKYLTGDTASARFQEAAGQIIRYGRGYTGETDLPALIRRSLIVLSQAAPTLLNDTAVAPRAVDFNGIKSGLLRDWVRDWLSSVA</sequence>
<evidence type="ECO:0000313" key="2">
    <source>
        <dbReference type="Proteomes" id="UP000216361"/>
    </source>
</evidence>
<dbReference type="AlphaFoldDB" id="A0A255XL81"/>
<accession>A0A255XL81</accession>
<dbReference type="RefSeq" id="WP_094409278.1">
    <property type="nucleotide sequence ID" value="NZ_BMJZ01000002.1"/>
</dbReference>
<organism evidence="1 2">
    <name type="scientific">Elstera cyanobacteriorum</name>
    <dbReference type="NCBI Taxonomy" id="2022747"/>
    <lineage>
        <taxon>Bacteria</taxon>
        <taxon>Pseudomonadati</taxon>
        <taxon>Pseudomonadota</taxon>
        <taxon>Alphaproteobacteria</taxon>
        <taxon>Rhodospirillales</taxon>
        <taxon>Rhodospirillaceae</taxon>
        <taxon>Elstera</taxon>
    </lineage>
</organism>
<dbReference type="Proteomes" id="UP000216361">
    <property type="component" value="Unassembled WGS sequence"/>
</dbReference>
<gene>
    <name evidence="1" type="ORF">CHR90_12070</name>
</gene>
<reference evidence="1 2" key="1">
    <citation type="submission" date="2017-07" db="EMBL/GenBank/DDBJ databases">
        <title>Elstera cyanobacteriorum sp. nov., a novel bacterium isolated from cyanobacterial aggregates in a eutrophic lake.</title>
        <authorList>
            <person name="Cai H."/>
        </authorList>
    </citation>
    <scope>NUCLEOTIDE SEQUENCE [LARGE SCALE GENOMIC DNA]</scope>
    <source>
        <strain evidence="1 2">TH019</strain>
    </source>
</reference>
<proteinExistence type="predicted"/>
<protein>
    <submittedName>
        <fullName evidence="1">Uncharacterized protein</fullName>
    </submittedName>
</protein>
<evidence type="ECO:0000313" key="1">
    <source>
        <dbReference type="EMBL" id="OYQ17716.1"/>
    </source>
</evidence>
<dbReference type="OrthoDB" id="7803306at2"/>
<keyword evidence="2" id="KW-1185">Reference proteome</keyword>
<comment type="caution">
    <text evidence="1">The sequence shown here is derived from an EMBL/GenBank/DDBJ whole genome shotgun (WGS) entry which is preliminary data.</text>
</comment>
<dbReference type="EMBL" id="NOXS01000033">
    <property type="protein sequence ID" value="OYQ17716.1"/>
    <property type="molecule type" value="Genomic_DNA"/>
</dbReference>